<evidence type="ECO:0000313" key="3">
    <source>
        <dbReference type="Proteomes" id="UP000030170"/>
    </source>
</evidence>
<dbReference type="Proteomes" id="UP000030170">
    <property type="component" value="Unassembled WGS sequence"/>
</dbReference>
<proteinExistence type="predicted"/>
<dbReference type="RefSeq" id="WP_036531437.1">
    <property type="nucleotide sequence ID" value="NZ_JJML01000008.1"/>
</dbReference>
<feature type="coiled-coil region" evidence="1">
    <location>
        <begin position="37"/>
        <end position="71"/>
    </location>
</feature>
<sequence>MSYRSDIPPEPPKEQGVQALIDRLKDQGLAAGQKQANQLVEEAHAKSRKILAEAQQEAELIRKQAREEAIRNKTVGQEALRLASRDVLISLKNQISGLFQEVLGRQVSAEFNREEFLQKLLLEICGRQLQTIPPRSAP</sequence>
<gene>
    <name evidence="2" type="ORF">DO97_20210</name>
</gene>
<organism evidence="2 3">
    <name type="scientific">Neosynechococcus sphagnicola sy1</name>
    <dbReference type="NCBI Taxonomy" id="1497020"/>
    <lineage>
        <taxon>Bacteria</taxon>
        <taxon>Bacillati</taxon>
        <taxon>Cyanobacteriota</taxon>
        <taxon>Cyanophyceae</taxon>
        <taxon>Neosynechococcales</taxon>
        <taxon>Neosynechococcaceae</taxon>
        <taxon>Neosynechococcus</taxon>
    </lineage>
</organism>
<reference evidence="2 3" key="1">
    <citation type="journal article" date="2014" name="Mol. Ecol.">
        <title>Evolution of Synechococcus.</title>
        <authorList>
            <person name="Dvorak P."/>
            <person name="Casamatta D."/>
            <person name="Hasler P."/>
            <person name="Poulickova A."/>
            <person name="Ondrej V."/>
            <person name="Sanges R."/>
        </authorList>
    </citation>
    <scope>NUCLEOTIDE SEQUENCE [LARGE SCALE GENOMIC DNA]</scope>
    <source>
        <strain evidence="2 3">CAUP A 1101</strain>
    </source>
</reference>
<dbReference type="Gene3D" id="1.20.5.620">
    <property type="entry name" value="F1F0 ATP synthase subunit B, membrane domain"/>
    <property type="match status" value="1"/>
</dbReference>
<keyword evidence="3" id="KW-1185">Reference proteome</keyword>
<evidence type="ECO:0000313" key="2">
    <source>
        <dbReference type="EMBL" id="KGF73406.1"/>
    </source>
</evidence>
<protein>
    <recommendedName>
        <fullName evidence="4">ATP synthase subunit B</fullName>
    </recommendedName>
</protein>
<accession>A0A098TMB3</accession>
<keyword evidence="1" id="KW-0175">Coiled coil</keyword>
<dbReference type="OrthoDB" id="275663at2"/>
<name>A0A098TMB3_9CYAN</name>
<dbReference type="STRING" id="1497020.DO97_20210"/>
<comment type="caution">
    <text evidence="2">The sequence shown here is derived from an EMBL/GenBank/DDBJ whole genome shotgun (WGS) entry which is preliminary data.</text>
</comment>
<evidence type="ECO:0000256" key="1">
    <source>
        <dbReference type="SAM" id="Coils"/>
    </source>
</evidence>
<dbReference type="EMBL" id="JJML01000008">
    <property type="protein sequence ID" value="KGF73406.1"/>
    <property type="molecule type" value="Genomic_DNA"/>
</dbReference>
<dbReference type="AlphaFoldDB" id="A0A098TMB3"/>
<evidence type="ECO:0008006" key="4">
    <source>
        <dbReference type="Google" id="ProtNLM"/>
    </source>
</evidence>